<keyword evidence="5" id="KW-1185">Reference proteome</keyword>
<dbReference type="Proteomes" id="UP001302249">
    <property type="component" value="Chromosome"/>
</dbReference>
<gene>
    <name evidence="4" type="ORF">RPR59_09485</name>
</gene>
<feature type="chain" id="PRO_5045112411" evidence="2">
    <location>
        <begin position="23"/>
        <end position="274"/>
    </location>
</feature>
<dbReference type="InterPro" id="IPR001638">
    <property type="entry name" value="Solute-binding_3/MltF_N"/>
</dbReference>
<name>A0ABZ0B6D3_9SPHN</name>
<dbReference type="SUPFAM" id="SSF53850">
    <property type="entry name" value="Periplasmic binding protein-like II"/>
    <property type="match status" value="1"/>
</dbReference>
<dbReference type="NCBIfam" id="TIGR03871">
    <property type="entry name" value="ABC_peri_MoxJ_2"/>
    <property type="match status" value="1"/>
</dbReference>
<organism evidence="4 5">
    <name type="scientific">Stakelama saccharophila</name>
    <dbReference type="NCBI Taxonomy" id="3075605"/>
    <lineage>
        <taxon>Bacteria</taxon>
        <taxon>Pseudomonadati</taxon>
        <taxon>Pseudomonadota</taxon>
        <taxon>Alphaproteobacteria</taxon>
        <taxon>Sphingomonadales</taxon>
        <taxon>Sphingomonadaceae</taxon>
        <taxon>Stakelama</taxon>
    </lineage>
</organism>
<dbReference type="EMBL" id="CP135076">
    <property type="protein sequence ID" value="WNO52696.1"/>
    <property type="molecule type" value="Genomic_DNA"/>
</dbReference>
<evidence type="ECO:0000256" key="1">
    <source>
        <dbReference type="ARBA" id="ARBA00022729"/>
    </source>
</evidence>
<reference evidence="4 5" key="1">
    <citation type="submission" date="2023-09" db="EMBL/GenBank/DDBJ databases">
        <authorList>
            <person name="Rey-Velasco X."/>
        </authorList>
    </citation>
    <scope>NUCLEOTIDE SEQUENCE [LARGE SCALE GENOMIC DNA]</scope>
    <source>
        <strain evidence="4 5">W311</strain>
    </source>
</reference>
<feature type="domain" description="Solute-binding protein family 3/N-terminal" evidence="3">
    <location>
        <begin position="35"/>
        <end position="272"/>
    </location>
</feature>
<evidence type="ECO:0000313" key="5">
    <source>
        <dbReference type="Proteomes" id="UP001302249"/>
    </source>
</evidence>
<dbReference type="PANTHER" id="PTHR35936:SF17">
    <property type="entry name" value="ARGININE-BINDING EXTRACELLULAR PROTEIN ARTP"/>
    <property type="match status" value="1"/>
</dbReference>
<keyword evidence="1 2" id="KW-0732">Signal</keyword>
<dbReference type="Gene3D" id="3.40.190.10">
    <property type="entry name" value="Periplasmic binding protein-like II"/>
    <property type="match status" value="2"/>
</dbReference>
<dbReference type="PANTHER" id="PTHR35936">
    <property type="entry name" value="MEMBRANE-BOUND LYTIC MUREIN TRANSGLYCOSYLASE F"/>
    <property type="match status" value="1"/>
</dbReference>
<accession>A0ABZ0B6D3</accession>
<feature type="signal peptide" evidence="2">
    <location>
        <begin position="1"/>
        <end position="22"/>
    </location>
</feature>
<evidence type="ECO:0000256" key="2">
    <source>
        <dbReference type="SAM" id="SignalP"/>
    </source>
</evidence>
<dbReference type="Pfam" id="PF00497">
    <property type="entry name" value="SBP_bac_3"/>
    <property type="match status" value="1"/>
</dbReference>
<evidence type="ECO:0000259" key="3">
    <source>
        <dbReference type="SMART" id="SM00062"/>
    </source>
</evidence>
<sequence>MRAIVRAMAAAVALVGIGAAPAPLDPQRQADADRTLVVCADPNNLPFSNRAGEGFENKIAELVAKDLGREVRYVWWAQRRGYVRNTLRERKCDIWPGIASGLEMVATTRPYYRSSYMFVTRADRDLAGLTLDDPRLKSLSIGIQMVGDDGMNTPPAHAMAVRGLIDNIHGYMLYGDYRQPNPPSAVVKAVAAGDVDVAMVWGPLAGYFAQRSDVPLRLEKVTPWLDQAQWPMVYDISMGVQRGEPALRKRVEAILEREAPAIHRILKSYGVPTA</sequence>
<protein>
    <submittedName>
        <fullName evidence="4">Substrate-binding domain-containing protein</fullName>
    </submittedName>
</protein>
<evidence type="ECO:0000313" key="4">
    <source>
        <dbReference type="EMBL" id="WNO52696.1"/>
    </source>
</evidence>
<dbReference type="InterPro" id="IPR022448">
    <property type="entry name" value="Quinoprotein_dehydrogenase"/>
</dbReference>
<dbReference type="SMART" id="SM00062">
    <property type="entry name" value="PBPb"/>
    <property type="match status" value="1"/>
</dbReference>
<dbReference type="RefSeq" id="WP_313913409.1">
    <property type="nucleotide sequence ID" value="NZ_CP135076.1"/>
</dbReference>
<proteinExistence type="predicted"/>